<keyword evidence="8 9" id="KW-0449">Lipoprotein</keyword>
<keyword evidence="6" id="KW-1015">Disulfide bond</keyword>
<keyword evidence="14" id="KW-1185">Reference proteome</keyword>
<dbReference type="Gene3D" id="3.20.20.80">
    <property type="entry name" value="Glycosidases"/>
    <property type="match status" value="1"/>
</dbReference>
<evidence type="ECO:0000313" key="14">
    <source>
        <dbReference type="Proteomes" id="UP001321760"/>
    </source>
</evidence>
<keyword evidence="3 9" id="KW-0336">GPI-anchor</keyword>
<dbReference type="GO" id="GO:0071970">
    <property type="term" value="P:fungal-type cell wall (1-&gt;3)-beta-D-glucan biosynthetic process"/>
    <property type="evidence" value="ECO:0007669"/>
    <property type="project" value="TreeGrafter"/>
</dbReference>
<evidence type="ECO:0000256" key="3">
    <source>
        <dbReference type="ARBA" id="ARBA00022622"/>
    </source>
</evidence>
<reference evidence="13" key="2">
    <citation type="submission" date="2023-05" db="EMBL/GenBank/DDBJ databases">
        <authorList>
            <consortium name="Lawrence Berkeley National Laboratory"/>
            <person name="Steindorff A."/>
            <person name="Hensen N."/>
            <person name="Bonometti L."/>
            <person name="Westerberg I."/>
            <person name="Brannstrom I.O."/>
            <person name="Guillou S."/>
            <person name="Cros-Aarteil S."/>
            <person name="Calhoun S."/>
            <person name="Haridas S."/>
            <person name="Kuo A."/>
            <person name="Mondo S."/>
            <person name="Pangilinan J."/>
            <person name="Riley R."/>
            <person name="Labutti K."/>
            <person name="Andreopoulos B."/>
            <person name="Lipzen A."/>
            <person name="Chen C."/>
            <person name="Yanf M."/>
            <person name="Daum C."/>
            <person name="Ng V."/>
            <person name="Clum A."/>
            <person name="Ohm R."/>
            <person name="Martin F."/>
            <person name="Silar P."/>
            <person name="Natvig D."/>
            <person name="Lalanne C."/>
            <person name="Gautier V."/>
            <person name="Ament-Velasquez S.L."/>
            <person name="Kruys A."/>
            <person name="Hutchinson M.I."/>
            <person name="Powell A.J."/>
            <person name="Barry K."/>
            <person name="Miller A.N."/>
            <person name="Grigoriev I.V."/>
            <person name="Debuchy R."/>
            <person name="Gladieux P."/>
            <person name="Thoren M.H."/>
            <person name="Johannesson H."/>
        </authorList>
    </citation>
    <scope>NUCLEOTIDE SEQUENCE</scope>
    <source>
        <strain evidence="13">PSN243</strain>
    </source>
</reference>
<evidence type="ECO:0000256" key="9">
    <source>
        <dbReference type="RuleBase" id="RU361209"/>
    </source>
</evidence>
<feature type="region of interest" description="Disordered" evidence="10">
    <location>
        <begin position="485"/>
        <end position="507"/>
    </location>
</feature>
<dbReference type="Pfam" id="PF07983">
    <property type="entry name" value="X8"/>
    <property type="match status" value="1"/>
</dbReference>
<proteinExistence type="inferred from homology"/>
<reference evidence="13" key="1">
    <citation type="journal article" date="2023" name="Mol. Phylogenet. Evol.">
        <title>Genome-scale phylogeny and comparative genomics of the fungal order Sordariales.</title>
        <authorList>
            <person name="Hensen N."/>
            <person name="Bonometti L."/>
            <person name="Westerberg I."/>
            <person name="Brannstrom I.O."/>
            <person name="Guillou S."/>
            <person name="Cros-Aarteil S."/>
            <person name="Calhoun S."/>
            <person name="Haridas S."/>
            <person name="Kuo A."/>
            <person name="Mondo S."/>
            <person name="Pangilinan J."/>
            <person name="Riley R."/>
            <person name="LaButti K."/>
            <person name="Andreopoulos B."/>
            <person name="Lipzen A."/>
            <person name="Chen C."/>
            <person name="Yan M."/>
            <person name="Daum C."/>
            <person name="Ng V."/>
            <person name="Clum A."/>
            <person name="Steindorff A."/>
            <person name="Ohm R.A."/>
            <person name="Martin F."/>
            <person name="Silar P."/>
            <person name="Natvig D.O."/>
            <person name="Lalanne C."/>
            <person name="Gautier V."/>
            <person name="Ament-Velasquez S.L."/>
            <person name="Kruys A."/>
            <person name="Hutchinson M.I."/>
            <person name="Powell A.J."/>
            <person name="Barry K."/>
            <person name="Miller A.N."/>
            <person name="Grigoriev I.V."/>
            <person name="Debuchy R."/>
            <person name="Gladieux P."/>
            <person name="Hiltunen Thoren M."/>
            <person name="Johannesson H."/>
        </authorList>
    </citation>
    <scope>NUCLEOTIDE SEQUENCE</scope>
    <source>
        <strain evidence="13">PSN243</strain>
    </source>
</reference>
<feature type="domain" description="X8" evidence="12">
    <location>
        <begin position="379"/>
        <end position="469"/>
    </location>
</feature>
<dbReference type="GO" id="GO:0098552">
    <property type="term" value="C:side of membrane"/>
    <property type="evidence" value="ECO:0007669"/>
    <property type="project" value="UniProtKB-KW"/>
</dbReference>
<keyword evidence="11" id="KW-0812">Transmembrane</keyword>
<comment type="caution">
    <text evidence="13">The sequence shown here is derived from an EMBL/GenBank/DDBJ whole genome shotgun (WGS) entry which is preliminary data.</text>
</comment>
<dbReference type="EMBL" id="MU865954">
    <property type="protein sequence ID" value="KAK4446849.1"/>
    <property type="molecule type" value="Genomic_DNA"/>
</dbReference>
<keyword evidence="11" id="KW-1133">Transmembrane helix</keyword>
<feature type="transmembrane region" description="Helical" evidence="11">
    <location>
        <begin position="512"/>
        <end position="536"/>
    </location>
</feature>
<dbReference type="PANTHER" id="PTHR31468">
    <property type="entry name" value="1,3-BETA-GLUCANOSYLTRANSFERASE GAS1"/>
    <property type="match status" value="1"/>
</dbReference>
<gene>
    <name evidence="13" type="ORF">QBC34DRAFT_486643</name>
</gene>
<dbReference type="GO" id="GO:0042124">
    <property type="term" value="F:1,3-beta-glucanosyltransferase activity"/>
    <property type="evidence" value="ECO:0007669"/>
    <property type="project" value="TreeGrafter"/>
</dbReference>
<evidence type="ECO:0000256" key="5">
    <source>
        <dbReference type="ARBA" id="ARBA00023136"/>
    </source>
</evidence>
<dbReference type="Pfam" id="PF03198">
    <property type="entry name" value="Glyco_hydro_72"/>
    <property type="match status" value="1"/>
</dbReference>
<dbReference type="GO" id="GO:0005886">
    <property type="term" value="C:plasma membrane"/>
    <property type="evidence" value="ECO:0007669"/>
    <property type="project" value="UniProtKB-SubCell"/>
</dbReference>
<comment type="function">
    <text evidence="9">Splits internally a 1,3-beta-glucan molecule and transfers the newly generated reducing end (the donor) to the non-reducing end of another 1,3-beta-glucan molecule (the acceptor) forming a 1,3-beta linkage, resulting in the elongation of 1,3-beta-glucan chains in the cell wall.</text>
</comment>
<dbReference type="SMART" id="SM00768">
    <property type="entry name" value="X8"/>
    <property type="match status" value="1"/>
</dbReference>
<keyword evidence="5 9" id="KW-0472">Membrane</keyword>
<evidence type="ECO:0000259" key="12">
    <source>
        <dbReference type="SMART" id="SM00768"/>
    </source>
</evidence>
<evidence type="ECO:0000256" key="4">
    <source>
        <dbReference type="ARBA" id="ARBA00022729"/>
    </source>
</evidence>
<dbReference type="InterPro" id="IPR004886">
    <property type="entry name" value="Glucanosyltransferase"/>
</dbReference>
<evidence type="ECO:0000256" key="8">
    <source>
        <dbReference type="ARBA" id="ARBA00023288"/>
    </source>
</evidence>
<evidence type="ECO:0000256" key="6">
    <source>
        <dbReference type="ARBA" id="ARBA00023157"/>
    </source>
</evidence>
<comment type="similarity">
    <text evidence="2 9">Belongs to the glycosyl hydrolase 72 family.</text>
</comment>
<dbReference type="GO" id="GO:0031505">
    <property type="term" value="P:fungal-type cell wall organization"/>
    <property type="evidence" value="ECO:0007669"/>
    <property type="project" value="TreeGrafter"/>
</dbReference>
<feature type="compositionally biased region" description="Gly residues" evidence="10">
    <location>
        <begin position="489"/>
        <end position="499"/>
    </location>
</feature>
<accession>A0AAV9GFF1</accession>
<feature type="signal peptide" evidence="9">
    <location>
        <begin position="1"/>
        <end position="19"/>
    </location>
</feature>
<dbReference type="AlphaFoldDB" id="A0AAV9GFF1"/>
<protein>
    <recommendedName>
        <fullName evidence="9">1,3-beta-glucanosyltransferase</fullName>
        <ecNumber evidence="9">2.4.1.-</ecNumber>
    </recommendedName>
</protein>
<keyword evidence="7" id="KW-0325">Glycoprotein</keyword>
<keyword evidence="4 9" id="KW-0732">Signal</keyword>
<feature type="chain" id="PRO_5043112108" description="1,3-beta-glucanosyltransferase" evidence="9">
    <location>
        <begin position="20"/>
        <end position="537"/>
    </location>
</feature>
<dbReference type="Gene3D" id="1.20.58.1040">
    <property type="match status" value="1"/>
</dbReference>
<dbReference type="InterPro" id="IPR017853">
    <property type="entry name" value="GH"/>
</dbReference>
<dbReference type="PANTHER" id="PTHR31468:SF2">
    <property type="entry name" value="1,3-BETA-GLUCANOSYLTRANSFERASE GAS1"/>
    <property type="match status" value="1"/>
</dbReference>
<comment type="subcellular location">
    <subcellularLocation>
        <location evidence="1 9">Cell membrane</location>
        <topology evidence="1 9">Lipid-anchor</topology>
        <topology evidence="1 9">GPI-anchor</topology>
    </subcellularLocation>
</comment>
<evidence type="ECO:0000256" key="11">
    <source>
        <dbReference type="SAM" id="Phobius"/>
    </source>
</evidence>
<sequence>MRFTQAAIASSLLLGQASAALPPIIMKGTKFFYENGTQFFMNGIAYQQDSAAAGQTTGSTKYLDPLADEAACRRDVPLLKQLRTNTIRTYAIDPTQDHSVCMKLLDDAGIYVISDLSEPVVSINRDDPLWDVDLLARYTGVVDELAKYSNVIGFFAGNEVTNNISNTDASAFVKAAVRDTKAHIKKNHQRWMGVGYASNDDADIRSEIAAYFNCGPQEDAIDYWGYNIYSWCGKSSFEKSGYKTQVDFFSNYSVPVFLAEYGCNVPNGASERIWEETTALYSDQMTGVFSGGIVYMYFQEENDYGIVKVQNNAAVTQKDFAPLATAMAKINPSSTAMDAYQPTNSPAACPGIAKNWKVKGDSLPPTPDKSLCDCMFSSIACGPVSDLTPREFGDIFKYICENDKKACAGISADPETGVYGAYSMCNAKQKLGYVLDAYYKNQGNAKDACDFRGKAALARSPTVPDSCKTALASASSINAIAATATSASGNGGTGSSSGGGKKENSAGSSRSLFTLGDLAIGLYAIMAMGAGAGVLLL</sequence>
<dbReference type="EC" id="2.4.1.-" evidence="9"/>
<evidence type="ECO:0000256" key="1">
    <source>
        <dbReference type="ARBA" id="ARBA00004609"/>
    </source>
</evidence>
<dbReference type="InterPro" id="IPR012946">
    <property type="entry name" value="X8"/>
</dbReference>
<dbReference type="Proteomes" id="UP001321760">
    <property type="component" value="Unassembled WGS sequence"/>
</dbReference>
<evidence type="ECO:0000313" key="13">
    <source>
        <dbReference type="EMBL" id="KAK4446849.1"/>
    </source>
</evidence>
<dbReference type="SUPFAM" id="SSF51445">
    <property type="entry name" value="(Trans)glycosidases"/>
    <property type="match status" value="1"/>
</dbReference>
<evidence type="ECO:0000256" key="10">
    <source>
        <dbReference type="SAM" id="MobiDB-lite"/>
    </source>
</evidence>
<evidence type="ECO:0000256" key="7">
    <source>
        <dbReference type="ARBA" id="ARBA00023180"/>
    </source>
</evidence>
<name>A0AAV9GFF1_9PEZI</name>
<evidence type="ECO:0000256" key="2">
    <source>
        <dbReference type="ARBA" id="ARBA00007528"/>
    </source>
</evidence>
<keyword evidence="9" id="KW-0808">Transferase</keyword>
<dbReference type="FunFam" id="3.20.20.80:FF:000038">
    <property type="entry name" value="1,3-beta-glucanosyltransferase"/>
    <property type="match status" value="1"/>
</dbReference>
<organism evidence="13 14">
    <name type="scientific">Podospora aff. communis PSN243</name>
    <dbReference type="NCBI Taxonomy" id="3040156"/>
    <lineage>
        <taxon>Eukaryota</taxon>
        <taxon>Fungi</taxon>
        <taxon>Dikarya</taxon>
        <taxon>Ascomycota</taxon>
        <taxon>Pezizomycotina</taxon>
        <taxon>Sordariomycetes</taxon>
        <taxon>Sordariomycetidae</taxon>
        <taxon>Sordariales</taxon>
        <taxon>Podosporaceae</taxon>
        <taxon>Podospora</taxon>
    </lineage>
</organism>